<evidence type="ECO:0000313" key="2">
    <source>
        <dbReference type="Proteomes" id="UP001501337"/>
    </source>
</evidence>
<gene>
    <name evidence="1" type="ORF">GCM10022278_30300</name>
</gene>
<evidence type="ECO:0008006" key="3">
    <source>
        <dbReference type="Google" id="ProtNLM"/>
    </source>
</evidence>
<accession>A0ABP7PTB0</accession>
<protein>
    <recommendedName>
        <fullName evidence="3">SAM-dependent methyltransferase</fullName>
    </recommendedName>
</protein>
<sequence length="131" mass="14738">MFALLEADLNRRILGCGDGPASFNAEASDRGCQVISCDPGYQFDVEEIRRRIDEVYPEIIVQMQQRADDYLWDSLSSVEQLGEVRMKAMSSFLADFNAGTREGRYVSASLPSLPFFDSEFELAICSNCLFL</sequence>
<comment type="caution">
    <text evidence="1">The sequence shown here is derived from an EMBL/GenBank/DDBJ whole genome shotgun (WGS) entry which is preliminary data.</text>
</comment>
<name>A0ABP7PTB0_9GAMM</name>
<dbReference type="EMBL" id="BAABBO010000012">
    <property type="protein sequence ID" value="GAA3970658.1"/>
    <property type="molecule type" value="Genomic_DNA"/>
</dbReference>
<keyword evidence="2" id="KW-1185">Reference proteome</keyword>
<proteinExistence type="predicted"/>
<reference evidence="2" key="1">
    <citation type="journal article" date="2019" name="Int. J. Syst. Evol. Microbiol.">
        <title>The Global Catalogue of Microorganisms (GCM) 10K type strain sequencing project: providing services to taxonomists for standard genome sequencing and annotation.</title>
        <authorList>
            <consortium name="The Broad Institute Genomics Platform"/>
            <consortium name="The Broad Institute Genome Sequencing Center for Infectious Disease"/>
            <person name="Wu L."/>
            <person name="Ma J."/>
        </authorList>
    </citation>
    <scope>NUCLEOTIDE SEQUENCE [LARGE SCALE GENOMIC DNA]</scope>
    <source>
        <strain evidence="2">JCM 17555</strain>
    </source>
</reference>
<dbReference type="RefSeq" id="WP_344807848.1">
    <property type="nucleotide sequence ID" value="NZ_BAABBO010000012.1"/>
</dbReference>
<organism evidence="1 2">
    <name type="scientific">Allohahella marinimesophila</name>
    <dbReference type="NCBI Taxonomy" id="1054972"/>
    <lineage>
        <taxon>Bacteria</taxon>
        <taxon>Pseudomonadati</taxon>
        <taxon>Pseudomonadota</taxon>
        <taxon>Gammaproteobacteria</taxon>
        <taxon>Oceanospirillales</taxon>
        <taxon>Hahellaceae</taxon>
        <taxon>Allohahella</taxon>
    </lineage>
</organism>
<evidence type="ECO:0000313" key="1">
    <source>
        <dbReference type="EMBL" id="GAA3970658.1"/>
    </source>
</evidence>
<dbReference type="Proteomes" id="UP001501337">
    <property type="component" value="Unassembled WGS sequence"/>
</dbReference>